<feature type="transmembrane region" description="Helical" evidence="1">
    <location>
        <begin position="38"/>
        <end position="59"/>
    </location>
</feature>
<protein>
    <submittedName>
        <fullName evidence="2">Uncharacterized protein</fullName>
    </submittedName>
</protein>
<gene>
    <name evidence="2" type="ORF">J2TS6_57560</name>
</gene>
<keyword evidence="3" id="KW-1185">Reference proteome</keyword>
<evidence type="ECO:0000313" key="2">
    <source>
        <dbReference type="EMBL" id="GIO34615.1"/>
    </source>
</evidence>
<dbReference type="EMBL" id="BORQ01000011">
    <property type="protein sequence ID" value="GIO34615.1"/>
    <property type="molecule type" value="Genomic_DNA"/>
</dbReference>
<reference evidence="2" key="1">
    <citation type="submission" date="2021-03" db="EMBL/GenBank/DDBJ databases">
        <title>Antimicrobial resistance genes in bacteria isolated from Japanese honey, and their potential for conferring macrolide and lincosamide resistance in the American foulbrood pathogen Paenibacillus larvae.</title>
        <authorList>
            <person name="Okamoto M."/>
            <person name="Kumagai M."/>
            <person name="Kanamori H."/>
            <person name="Takamatsu D."/>
        </authorList>
    </citation>
    <scope>NUCLEOTIDE SEQUENCE</scope>
    <source>
        <strain evidence="2">J2TS6</strain>
    </source>
</reference>
<sequence>MANRPAVMITGIVIGIYKTSIILDGTMKDSVIGNINPLKIISSITGNVIAKFIMLYFPIGL</sequence>
<accession>A0A920CCI7</accession>
<name>A0A920CCI7_9BACL</name>
<keyword evidence="1" id="KW-1133">Transmembrane helix</keyword>
<comment type="caution">
    <text evidence="2">The sequence shown here is derived from an EMBL/GenBank/DDBJ whole genome shotgun (WGS) entry which is preliminary data.</text>
</comment>
<keyword evidence="1" id="KW-0472">Membrane</keyword>
<organism evidence="2 3">
    <name type="scientific">Paenibacillus albilobatus</name>
    <dbReference type="NCBI Taxonomy" id="2716884"/>
    <lineage>
        <taxon>Bacteria</taxon>
        <taxon>Bacillati</taxon>
        <taxon>Bacillota</taxon>
        <taxon>Bacilli</taxon>
        <taxon>Bacillales</taxon>
        <taxon>Paenibacillaceae</taxon>
        <taxon>Paenibacillus</taxon>
    </lineage>
</organism>
<evidence type="ECO:0000256" key="1">
    <source>
        <dbReference type="SAM" id="Phobius"/>
    </source>
</evidence>
<evidence type="ECO:0000313" key="3">
    <source>
        <dbReference type="Proteomes" id="UP000679779"/>
    </source>
</evidence>
<keyword evidence="1" id="KW-0812">Transmembrane</keyword>
<dbReference type="Proteomes" id="UP000679779">
    <property type="component" value="Unassembled WGS sequence"/>
</dbReference>
<proteinExistence type="predicted"/>
<dbReference type="AlphaFoldDB" id="A0A920CCI7"/>
<feature type="transmembrane region" description="Helical" evidence="1">
    <location>
        <begin position="6"/>
        <end position="26"/>
    </location>
</feature>